<reference evidence="2 3" key="1">
    <citation type="submission" date="2021-05" db="EMBL/GenBank/DDBJ databases">
        <title>Genome Assembly of Synthetic Allotetraploid Brassica napus Reveals Homoeologous Exchanges between Subgenomes.</title>
        <authorList>
            <person name="Davis J.T."/>
        </authorList>
    </citation>
    <scope>NUCLEOTIDE SEQUENCE [LARGE SCALE GENOMIC DNA]</scope>
    <source>
        <strain evidence="3">cv. Da-Ae</strain>
        <tissue evidence="2">Seedling</tissue>
    </source>
</reference>
<organism evidence="2 3">
    <name type="scientific">Brassica napus</name>
    <name type="common">Rape</name>
    <dbReference type="NCBI Taxonomy" id="3708"/>
    <lineage>
        <taxon>Eukaryota</taxon>
        <taxon>Viridiplantae</taxon>
        <taxon>Streptophyta</taxon>
        <taxon>Embryophyta</taxon>
        <taxon>Tracheophyta</taxon>
        <taxon>Spermatophyta</taxon>
        <taxon>Magnoliopsida</taxon>
        <taxon>eudicotyledons</taxon>
        <taxon>Gunneridae</taxon>
        <taxon>Pentapetalae</taxon>
        <taxon>rosids</taxon>
        <taxon>malvids</taxon>
        <taxon>Brassicales</taxon>
        <taxon>Brassicaceae</taxon>
        <taxon>Brassiceae</taxon>
        <taxon>Brassica</taxon>
    </lineage>
</organism>
<comment type="caution">
    <text evidence="2">The sequence shown here is derived from an EMBL/GenBank/DDBJ whole genome shotgun (WGS) entry which is preliminary data.</text>
</comment>
<protein>
    <submittedName>
        <fullName evidence="2">Uncharacterized protein</fullName>
    </submittedName>
</protein>
<accession>A0ABQ8BEU7</accession>
<sequence>MRSCQPTLSKHRDGEVLSLYLKKIKAQRECRPGAMSKNIAPYARGTKVIGKADRGARQHPGTSIFQKGLPQNLWVPGKPVPQTPGDEAHKPPCFRRINSRTSRPKEDISKIDGFREDTSNMIKSKDLTPAKSTRNCSTTRPTKVLLPRSCPIDLEGIPNGSTQATGAISTTAHIQSTSRVVHLRRTKCNVVLNSGFETAKQRFTSGCNIYRSSRVRELTPRNLQEKSIEHEALESLRFRRRIVRDYKFLHDVRRYLRYDEESASTPQQRVLFPPEEGMRNIAVFTRLLPSTELLHPIVRVFFRRSFSSRYPIMGDISKKQINNSLSCHSHVPFGPRKYVATRHRGPVPGRRNSLITAKRIRDQEFLLSSGSTDHLQHISTDTSDLHQPNLRFLPSIDMESQDPESP</sequence>
<feature type="region of interest" description="Disordered" evidence="1">
    <location>
        <begin position="82"/>
        <end position="106"/>
    </location>
</feature>
<evidence type="ECO:0000313" key="2">
    <source>
        <dbReference type="EMBL" id="KAH0903342.1"/>
    </source>
</evidence>
<dbReference type="Proteomes" id="UP000824890">
    <property type="component" value="Unassembled WGS sequence"/>
</dbReference>
<name>A0ABQ8BEU7_BRANA</name>
<evidence type="ECO:0000256" key="1">
    <source>
        <dbReference type="SAM" id="MobiDB-lite"/>
    </source>
</evidence>
<keyword evidence="3" id="KW-1185">Reference proteome</keyword>
<dbReference type="EMBL" id="JAGKQM010000011">
    <property type="protein sequence ID" value="KAH0903342.1"/>
    <property type="molecule type" value="Genomic_DNA"/>
</dbReference>
<gene>
    <name evidence="2" type="ORF">HID58_042845</name>
</gene>
<proteinExistence type="predicted"/>
<evidence type="ECO:0000313" key="3">
    <source>
        <dbReference type="Proteomes" id="UP000824890"/>
    </source>
</evidence>